<dbReference type="NCBIfam" id="TIGR03144">
    <property type="entry name" value="cytochr_II_ccsB"/>
    <property type="match status" value="1"/>
</dbReference>
<evidence type="ECO:0000256" key="7">
    <source>
        <dbReference type="ARBA" id="ARBA00022989"/>
    </source>
</evidence>
<feature type="transmembrane region" description="Helical" evidence="10">
    <location>
        <begin position="35"/>
        <end position="57"/>
    </location>
</feature>
<dbReference type="PANTHER" id="PTHR30071:SF1">
    <property type="entry name" value="CYTOCHROME B_B6 PROTEIN-RELATED"/>
    <property type="match status" value="1"/>
</dbReference>
<proteinExistence type="inferred from homology"/>
<evidence type="ECO:0000256" key="2">
    <source>
        <dbReference type="ARBA" id="ARBA00004141"/>
    </source>
</evidence>
<dbReference type="InterPro" id="IPR045062">
    <property type="entry name" value="Cyt_c_biogenesis_CcsA/CcmC"/>
</dbReference>
<feature type="transmembrane region" description="Helical" evidence="10">
    <location>
        <begin position="97"/>
        <end position="116"/>
    </location>
</feature>
<evidence type="ECO:0000313" key="12">
    <source>
        <dbReference type="EMBL" id="OCC14572.1"/>
    </source>
</evidence>
<accession>A0A1B9F3S7</accession>
<evidence type="ECO:0000256" key="5">
    <source>
        <dbReference type="ARBA" id="ARBA00022692"/>
    </source>
</evidence>
<feature type="domain" description="Cytochrome c assembly protein" evidence="11">
    <location>
        <begin position="69"/>
        <end position="276"/>
    </location>
</feature>
<sequence length="281" mass="31318">MISSSYLLSWCTFIYLGASVLYIMHWLFRLKPVGFLGTVSTVIGVIVQTAGIGLRWIESYQLGYGHAPLSNLYESLVFFSWATALTYVFVEYKTKSRVIGAFAMPFAAISMAYASFNPNVRDSIEPLIPALQSNWLIAHVITCFIGYAAFAVACGLGIMYLLKNMSPNKDSGLLGAFPSLKGIDELMHQTIIFGFLWLSVGIITGAVWANQAWGTYWSWDPKETWSLITWFVYATALHARFVRGWKGTKIAFISIIGFCSVIFTYFGVNFLLSGLHSYGSQ</sequence>
<evidence type="ECO:0000313" key="13">
    <source>
        <dbReference type="Proteomes" id="UP000093080"/>
    </source>
</evidence>
<dbReference type="InterPro" id="IPR002541">
    <property type="entry name" value="Cyt_c_assembly"/>
</dbReference>
<feature type="transmembrane region" description="Helical" evidence="10">
    <location>
        <begin position="225"/>
        <end position="243"/>
    </location>
</feature>
<dbReference type="STRING" id="1156395.DBT_2114"/>
<dbReference type="PRINTS" id="PR01386">
    <property type="entry name" value="CCMCBIOGNSIS"/>
</dbReference>
<dbReference type="EMBL" id="MAGO01000011">
    <property type="protein sequence ID" value="OCC14572.1"/>
    <property type="molecule type" value="Genomic_DNA"/>
</dbReference>
<evidence type="ECO:0000256" key="3">
    <source>
        <dbReference type="ARBA" id="ARBA00005840"/>
    </source>
</evidence>
<keyword evidence="7 10" id="KW-1133">Transmembrane helix</keyword>
<feature type="transmembrane region" description="Helical" evidence="10">
    <location>
        <begin position="6"/>
        <end position="28"/>
    </location>
</feature>
<dbReference type="GO" id="GO:0020037">
    <property type="term" value="F:heme binding"/>
    <property type="evidence" value="ECO:0007669"/>
    <property type="project" value="InterPro"/>
</dbReference>
<comment type="function">
    <text evidence="1">Required for the export of heme to the periplasm for the biogenesis of c-type cytochromes.</text>
</comment>
<evidence type="ECO:0000256" key="4">
    <source>
        <dbReference type="ARBA" id="ARBA00016463"/>
    </source>
</evidence>
<dbReference type="Proteomes" id="UP000093080">
    <property type="component" value="Unassembled WGS sequence"/>
</dbReference>
<comment type="subcellular location">
    <subcellularLocation>
        <location evidence="2">Membrane</location>
        <topology evidence="2">Multi-pass membrane protein</topology>
    </subcellularLocation>
</comment>
<name>A0A1B9F3S7_9BACT</name>
<evidence type="ECO:0000259" key="11">
    <source>
        <dbReference type="Pfam" id="PF01578"/>
    </source>
</evidence>
<feature type="transmembrane region" description="Helical" evidence="10">
    <location>
        <begin position="136"/>
        <end position="162"/>
    </location>
</feature>
<dbReference type="PATRIC" id="fig|1156395.6.peg.2139"/>
<evidence type="ECO:0000256" key="10">
    <source>
        <dbReference type="SAM" id="Phobius"/>
    </source>
</evidence>
<evidence type="ECO:0000256" key="8">
    <source>
        <dbReference type="ARBA" id="ARBA00023078"/>
    </source>
</evidence>
<dbReference type="GO" id="GO:0017004">
    <property type="term" value="P:cytochrome complex assembly"/>
    <property type="evidence" value="ECO:0007669"/>
    <property type="project" value="UniProtKB-KW"/>
</dbReference>
<evidence type="ECO:0000256" key="1">
    <source>
        <dbReference type="ARBA" id="ARBA00002442"/>
    </source>
</evidence>
<feature type="transmembrane region" description="Helical" evidence="10">
    <location>
        <begin position="250"/>
        <end position="272"/>
    </location>
</feature>
<feature type="transmembrane region" description="Helical" evidence="10">
    <location>
        <begin position="191"/>
        <end position="213"/>
    </location>
</feature>
<dbReference type="AlphaFoldDB" id="A0A1B9F3S7"/>
<dbReference type="InterPro" id="IPR017562">
    <property type="entry name" value="Cyt_c_biogenesis_CcsA"/>
</dbReference>
<organism evidence="12 13">
    <name type="scientific">Dissulfuribacter thermophilus</name>
    <dbReference type="NCBI Taxonomy" id="1156395"/>
    <lineage>
        <taxon>Bacteria</taxon>
        <taxon>Pseudomonadati</taxon>
        <taxon>Thermodesulfobacteriota</taxon>
        <taxon>Dissulfuribacteria</taxon>
        <taxon>Dissulfuribacterales</taxon>
        <taxon>Dissulfuribacteraceae</taxon>
        <taxon>Dissulfuribacter</taxon>
    </lineage>
</organism>
<reference evidence="12 13" key="1">
    <citation type="submission" date="2016-06" db="EMBL/GenBank/DDBJ databases">
        <title>Respiratory ammonification of nitrate coupled to the oxidation of elemental sulfur in deep-sea autotrophic thermophilic bacteria.</title>
        <authorList>
            <person name="Slobodkina G.B."/>
            <person name="Mardanov A.V."/>
            <person name="Ravin N.V."/>
            <person name="Frolova A.A."/>
            <person name="Viryasiv M.B."/>
            <person name="Chernyh N.A."/>
            <person name="Bonch-Osmolovskaya E.A."/>
            <person name="Slobodkin A.I."/>
        </authorList>
    </citation>
    <scope>NUCLEOTIDE SEQUENCE [LARGE SCALE GENOMIC DNA]</scope>
    <source>
        <strain evidence="12 13">S69</strain>
    </source>
</reference>
<keyword evidence="8" id="KW-0793">Thylakoid</keyword>
<keyword evidence="9 10" id="KW-0472">Membrane</keyword>
<gene>
    <name evidence="12" type="ORF">DBT_2114</name>
</gene>
<evidence type="ECO:0000256" key="9">
    <source>
        <dbReference type="ARBA" id="ARBA00023136"/>
    </source>
</evidence>
<dbReference type="Pfam" id="PF01578">
    <property type="entry name" value="Cytochrom_C_asm"/>
    <property type="match status" value="1"/>
</dbReference>
<comment type="caution">
    <text evidence="12">The sequence shown here is derived from an EMBL/GenBank/DDBJ whole genome shotgun (WGS) entry which is preliminary data.</text>
</comment>
<keyword evidence="6" id="KW-0201">Cytochrome c-type biogenesis</keyword>
<protein>
    <recommendedName>
        <fullName evidence="4">Heme exporter protein C</fullName>
    </recommendedName>
</protein>
<keyword evidence="5 10" id="KW-0812">Transmembrane</keyword>
<evidence type="ECO:0000256" key="6">
    <source>
        <dbReference type="ARBA" id="ARBA00022748"/>
    </source>
</evidence>
<dbReference type="InterPro" id="IPR003557">
    <property type="entry name" value="Cyt_c_biogenesis_CcmC"/>
</dbReference>
<keyword evidence="13" id="KW-1185">Reference proteome</keyword>
<feature type="transmembrane region" description="Helical" evidence="10">
    <location>
        <begin position="72"/>
        <end position="90"/>
    </location>
</feature>
<dbReference type="GO" id="GO:0015232">
    <property type="term" value="F:heme transmembrane transporter activity"/>
    <property type="evidence" value="ECO:0007669"/>
    <property type="project" value="InterPro"/>
</dbReference>
<dbReference type="PANTHER" id="PTHR30071">
    <property type="entry name" value="HEME EXPORTER PROTEIN C"/>
    <property type="match status" value="1"/>
</dbReference>
<dbReference type="GO" id="GO:0005886">
    <property type="term" value="C:plasma membrane"/>
    <property type="evidence" value="ECO:0007669"/>
    <property type="project" value="TreeGrafter"/>
</dbReference>
<comment type="similarity">
    <text evidence="3">Belongs to the CcmC/CycZ/HelC family.</text>
</comment>